<name>A0A9P5MKY9_9AGAM</name>
<dbReference type="Pfam" id="PF18759">
    <property type="entry name" value="Plavaka"/>
    <property type="match status" value="1"/>
</dbReference>
<dbReference type="InterPro" id="IPR013087">
    <property type="entry name" value="Znf_C2H2_type"/>
</dbReference>
<comment type="caution">
    <text evidence="2">The sequence shown here is derived from an EMBL/GenBank/DDBJ whole genome shotgun (WGS) entry which is preliminary data.</text>
</comment>
<sequence length="842" mass="94232">MYTCPVCFQECRTSRGLTHHQNSAHRQFTPESDDGHPPVSMYEYHPHLTAKPCNVRGEYLPLYTQPEAVPDNDTNPWSPFQSCVEFDFANYHFVEAQTSASLIDKALDHWAGCVLLFGGVAPWKNSSELYATIDAINLVQYQGPFPPGIPPKWITQMYELCTCDLCQVLHHQLRTTTFKDNINLSPYCQFDNTYQRTWSNLMSADWTWAQADKIVAKDQSTHGAMFVPVVAGSDKTTVSVATGHQEYHPVYMSPGNLTNIARRSHGNALLPVAFLPIPKTTKKYRKCAKYQVFCRQMYHVCLAQVFEPLKAGMSIPEVVKYYPEQVWLAAVVQGWCPKCDAKPDKLDAGRAHLQRKGKTKFLVNSWDAGTLWTDFSARADVVPFTNDFPRANIHELLSPDLLHQVIKGVFKDHFVEWVNDYLVESYGDMHGQEIIANIDHRYGDDSKALMKVYLGAIAGHVPTAVVKCLSAFLDFCYIVHRNAITATDLNKLKDALEHFHHYCEFFIGTAGVKGDFISLPCQHLLCHYIHSIHLFGSPNGLCSSITESKHIKAIKEPWAFAQLGMMEGTTASYTAMILAGGKPQPRAALDAVDMDEADDRGPAAGPKALSSVELARLSVCFTAEGYPKSAEVLAFHIKRPRFPELLCRFLYDQLNPNTAVSADDIPLDQCPVIVGRIHVFHSAVARFFAPSDLCGAGGMHRERICSNPNWRDKGARNDTVFVQTGSDAGSMKGMTIGQVCLLFSFASGGVCYPCAMVEWFTPDDERDNETGMWVVRPEFEGVCGRRMAAIIHLDCISRAAHLIPVFGSSFVPGKLRYSDSLDVYHAYFVNNYIDHHSHRFLS</sequence>
<dbReference type="PROSITE" id="PS00028">
    <property type="entry name" value="ZINC_FINGER_C2H2_1"/>
    <property type="match status" value="1"/>
</dbReference>
<dbReference type="AlphaFoldDB" id="A0A9P5MKY9"/>
<protein>
    <recommendedName>
        <fullName evidence="1">C2H2-type domain-containing protein</fullName>
    </recommendedName>
</protein>
<dbReference type="Proteomes" id="UP000759537">
    <property type="component" value="Unassembled WGS sequence"/>
</dbReference>
<dbReference type="EMBL" id="WHVB01000044">
    <property type="protein sequence ID" value="KAF8465884.1"/>
    <property type="molecule type" value="Genomic_DNA"/>
</dbReference>
<organism evidence="2 3">
    <name type="scientific">Russula ochroleuca</name>
    <dbReference type="NCBI Taxonomy" id="152965"/>
    <lineage>
        <taxon>Eukaryota</taxon>
        <taxon>Fungi</taxon>
        <taxon>Dikarya</taxon>
        <taxon>Basidiomycota</taxon>
        <taxon>Agaricomycotina</taxon>
        <taxon>Agaricomycetes</taxon>
        <taxon>Russulales</taxon>
        <taxon>Russulaceae</taxon>
        <taxon>Russula</taxon>
    </lineage>
</organism>
<proteinExistence type="predicted"/>
<accession>A0A9P5MKY9</accession>
<dbReference type="OrthoDB" id="3199698at2759"/>
<evidence type="ECO:0000313" key="3">
    <source>
        <dbReference type="Proteomes" id="UP000759537"/>
    </source>
</evidence>
<feature type="domain" description="C2H2-type" evidence="1">
    <location>
        <begin position="4"/>
        <end position="25"/>
    </location>
</feature>
<reference evidence="2" key="1">
    <citation type="submission" date="2019-10" db="EMBL/GenBank/DDBJ databases">
        <authorList>
            <consortium name="DOE Joint Genome Institute"/>
            <person name="Kuo A."/>
            <person name="Miyauchi S."/>
            <person name="Kiss E."/>
            <person name="Drula E."/>
            <person name="Kohler A."/>
            <person name="Sanchez-Garcia M."/>
            <person name="Andreopoulos B."/>
            <person name="Barry K.W."/>
            <person name="Bonito G."/>
            <person name="Buee M."/>
            <person name="Carver A."/>
            <person name="Chen C."/>
            <person name="Cichocki N."/>
            <person name="Clum A."/>
            <person name="Culley D."/>
            <person name="Crous P.W."/>
            <person name="Fauchery L."/>
            <person name="Girlanda M."/>
            <person name="Hayes R."/>
            <person name="Keri Z."/>
            <person name="LaButti K."/>
            <person name="Lipzen A."/>
            <person name="Lombard V."/>
            <person name="Magnuson J."/>
            <person name="Maillard F."/>
            <person name="Morin E."/>
            <person name="Murat C."/>
            <person name="Nolan M."/>
            <person name="Ohm R."/>
            <person name="Pangilinan J."/>
            <person name="Pereira M."/>
            <person name="Perotto S."/>
            <person name="Peter M."/>
            <person name="Riley R."/>
            <person name="Sitrit Y."/>
            <person name="Stielow B."/>
            <person name="Szollosi G."/>
            <person name="Zifcakova L."/>
            <person name="Stursova M."/>
            <person name="Spatafora J.W."/>
            <person name="Tedersoo L."/>
            <person name="Vaario L.-M."/>
            <person name="Yamada A."/>
            <person name="Yan M."/>
            <person name="Wang P."/>
            <person name="Xu J."/>
            <person name="Bruns T."/>
            <person name="Baldrian P."/>
            <person name="Vilgalys R."/>
            <person name="Henrissat B."/>
            <person name="Grigoriev I.V."/>
            <person name="Hibbett D."/>
            <person name="Nagy L.G."/>
            <person name="Martin F.M."/>
        </authorList>
    </citation>
    <scope>NUCLEOTIDE SEQUENCE</scope>
    <source>
        <strain evidence="2">Prilba</strain>
    </source>
</reference>
<dbReference type="InterPro" id="IPR041078">
    <property type="entry name" value="Plavaka"/>
</dbReference>
<keyword evidence="3" id="KW-1185">Reference proteome</keyword>
<gene>
    <name evidence="2" type="ORF">DFH94DRAFT_796165</name>
</gene>
<evidence type="ECO:0000313" key="2">
    <source>
        <dbReference type="EMBL" id="KAF8465884.1"/>
    </source>
</evidence>
<reference evidence="2" key="2">
    <citation type="journal article" date="2020" name="Nat. Commun.">
        <title>Large-scale genome sequencing of mycorrhizal fungi provides insights into the early evolution of symbiotic traits.</title>
        <authorList>
            <person name="Miyauchi S."/>
            <person name="Kiss E."/>
            <person name="Kuo A."/>
            <person name="Drula E."/>
            <person name="Kohler A."/>
            <person name="Sanchez-Garcia M."/>
            <person name="Morin E."/>
            <person name="Andreopoulos B."/>
            <person name="Barry K.W."/>
            <person name="Bonito G."/>
            <person name="Buee M."/>
            <person name="Carver A."/>
            <person name="Chen C."/>
            <person name="Cichocki N."/>
            <person name="Clum A."/>
            <person name="Culley D."/>
            <person name="Crous P.W."/>
            <person name="Fauchery L."/>
            <person name="Girlanda M."/>
            <person name="Hayes R.D."/>
            <person name="Keri Z."/>
            <person name="LaButti K."/>
            <person name="Lipzen A."/>
            <person name="Lombard V."/>
            <person name="Magnuson J."/>
            <person name="Maillard F."/>
            <person name="Murat C."/>
            <person name="Nolan M."/>
            <person name="Ohm R.A."/>
            <person name="Pangilinan J."/>
            <person name="Pereira M.F."/>
            <person name="Perotto S."/>
            <person name="Peter M."/>
            <person name="Pfister S."/>
            <person name="Riley R."/>
            <person name="Sitrit Y."/>
            <person name="Stielow J.B."/>
            <person name="Szollosi G."/>
            <person name="Zifcakova L."/>
            <person name="Stursova M."/>
            <person name="Spatafora J.W."/>
            <person name="Tedersoo L."/>
            <person name="Vaario L.M."/>
            <person name="Yamada A."/>
            <person name="Yan M."/>
            <person name="Wang P."/>
            <person name="Xu J."/>
            <person name="Bruns T."/>
            <person name="Baldrian P."/>
            <person name="Vilgalys R."/>
            <person name="Dunand C."/>
            <person name="Henrissat B."/>
            <person name="Grigoriev I.V."/>
            <person name="Hibbett D."/>
            <person name="Nagy L.G."/>
            <person name="Martin F.M."/>
        </authorList>
    </citation>
    <scope>NUCLEOTIDE SEQUENCE</scope>
    <source>
        <strain evidence="2">Prilba</strain>
    </source>
</reference>
<evidence type="ECO:0000259" key="1">
    <source>
        <dbReference type="PROSITE" id="PS00028"/>
    </source>
</evidence>